<protein>
    <submittedName>
        <fullName evidence="2">RNA ligase, T4 RnlA family</fullName>
    </submittedName>
</protein>
<name>A0A1I5Y3S1_9FIRM</name>
<dbReference type="Pfam" id="PF09511">
    <property type="entry name" value="RNA_lig_T4_1"/>
    <property type="match status" value="1"/>
</dbReference>
<evidence type="ECO:0000313" key="2">
    <source>
        <dbReference type="EMBL" id="SFQ38839.1"/>
    </source>
</evidence>
<accession>A0A1I5Y3S1</accession>
<dbReference type="InterPro" id="IPR019039">
    <property type="entry name" value="T4-Rnl1-like_N"/>
</dbReference>
<dbReference type="AlphaFoldDB" id="A0A1I5Y3S1"/>
<dbReference type="EMBL" id="FOXO01000040">
    <property type="protein sequence ID" value="SFQ38839.1"/>
    <property type="molecule type" value="Genomic_DNA"/>
</dbReference>
<gene>
    <name evidence="2" type="ORF">SAMN04487928_14029</name>
</gene>
<keyword evidence="2" id="KW-0436">Ligase</keyword>
<dbReference type="OrthoDB" id="1310645at2"/>
<dbReference type="GO" id="GO:0016874">
    <property type="term" value="F:ligase activity"/>
    <property type="evidence" value="ECO:0007669"/>
    <property type="project" value="UniProtKB-KW"/>
</dbReference>
<reference evidence="3" key="1">
    <citation type="submission" date="2016-10" db="EMBL/GenBank/DDBJ databases">
        <authorList>
            <person name="Varghese N."/>
            <person name="Submissions S."/>
        </authorList>
    </citation>
    <scope>NUCLEOTIDE SEQUENCE [LARGE SCALE GENOMIC DNA]</scope>
    <source>
        <strain evidence="3">P18</strain>
    </source>
</reference>
<organism evidence="2 3">
    <name type="scientific">Butyrivibrio proteoclasticus</name>
    <dbReference type="NCBI Taxonomy" id="43305"/>
    <lineage>
        <taxon>Bacteria</taxon>
        <taxon>Bacillati</taxon>
        <taxon>Bacillota</taxon>
        <taxon>Clostridia</taxon>
        <taxon>Lachnospirales</taxon>
        <taxon>Lachnospiraceae</taxon>
        <taxon>Butyrivibrio</taxon>
    </lineage>
</organism>
<keyword evidence="3" id="KW-1185">Reference proteome</keyword>
<sequence length="283" mass="32583">MNSKILGFIKDNQDTWEEKLSDKLIRVSHKGNLACFKYTTEADFSDSIVCEARGIIIDLHALKVVCWPFDKFFNVQERYAAKIDWSTARVLEKVDGSLIKLYWYDGEWRYATSSTCDVEDAIISWHVGYTFKDVLVKAINYGDIPLDKLDKDYTYMFELVSPMTQIVIKYELPQLFYLTARNNSTGEEIDADMGGFARPKSYKLTSLDDCLNAAIKLNEGHGDDVGQEGFVVVDSSFNRIKIKSPEYVAMHKITTNKMFTVKRITELYFEGIDLHELTKKFPF</sequence>
<proteinExistence type="predicted"/>
<evidence type="ECO:0000313" key="3">
    <source>
        <dbReference type="Proteomes" id="UP000182624"/>
    </source>
</evidence>
<feature type="domain" description="T4 RNA ligase 1-like N-terminal" evidence="1">
    <location>
        <begin position="51"/>
        <end position="247"/>
    </location>
</feature>
<evidence type="ECO:0000259" key="1">
    <source>
        <dbReference type="Pfam" id="PF09511"/>
    </source>
</evidence>
<dbReference type="Proteomes" id="UP000182624">
    <property type="component" value="Unassembled WGS sequence"/>
</dbReference>
<dbReference type="RefSeq" id="WP_074891668.1">
    <property type="nucleotide sequence ID" value="NZ_FOXO01000040.1"/>
</dbReference>